<dbReference type="AlphaFoldDB" id="A0A644UCN5"/>
<reference evidence="6" key="1">
    <citation type="submission" date="2019-08" db="EMBL/GenBank/DDBJ databases">
        <authorList>
            <person name="Kucharzyk K."/>
            <person name="Murdoch R.W."/>
            <person name="Higgins S."/>
            <person name="Loffler F."/>
        </authorList>
    </citation>
    <scope>NUCLEOTIDE SEQUENCE</scope>
</reference>
<evidence type="ECO:0000256" key="4">
    <source>
        <dbReference type="ARBA" id="ARBA00022764"/>
    </source>
</evidence>
<organism evidence="6">
    <name type="scientific">bioreactor metagenome</name>
    <dbReference type="NCBI Taxonomy" id="1076179"/>
    <lineage>
        <taxon>unclassified sequences</taxon>
        <taxon>metagenomes</taxon>
        <taxon>ecological metagenomes</taxon>
    </lineage>
</organism>
<evidence type="ECO:0000259" key="5">
    <source>
        <dbReference type="Pfam" id="PF16822"/>
    </source>
</evidence>
<gene>
    <name evidence="6" type="ORF">SDC9_22466</name>
</gene>
<protein>
    <recommendedName>
        <fullName evidence="5">AlgX/AlgJ SGNH hydrolase-like domain-containing protein</fullName>
    </recommendedName>
</protein>
<evidence type="ECO:0000256" key="3">
    <source>
        <dbReference type="ARBA" id="ARBA00022729"/>
    </source>
</evidence>
<dbReference type="GO" id="GO:0042597">
    <property type="term" value="C:periplasmic space"/>
    <property type="evidence" value="ECO:0007669"/>
    <property type="project" value="UniProtKB-SubCell"/>
</dbReference>
<comment type="subcellular location">
    <subcellularLocation>
        <location evidence="1">Periplasm</location>
    </subcellularLocation>
</comment>
<name>A0A644UCN5_9ZZZZ</name>
<dbReference type="GO" id="GO:0016740">
    <property type="term" value="F:transferase activity"/>
    <property type="evidence" value="ECO:0007669"/>
    <property type="project" value="UniProtKB-KW"/>
</dbReference>
<dbReference type="EMBL" id="VSSQ01000099">
    <property type="protein sequence ID" value="MPL76621.1"/>
    <property type="molecule type" value="Genomic_DNA"/>
</dbReference>
<evidence type="ECO:0000256" key="1">
    <source>
        <dbReference type="ARBA" id="ARBA00004418"/>
    </source>
</evidence>
<evidence type="ECO:0000313" key="6">
    <source>
        <dbReference type="EMBL" id="MPL76621.1"/>
    </source>
</evidence>
<keyword evidence="4" id="KW-0574">Periplasm</keyword>
<sequence>MQVVYGGMSVFKKMDKSMLADKIFLGLVAIMLLVPCAKFNLQDREMEENRMLKHWPEFSMACFSDGKNYFKSLEEWFNDRFNQRRRLIAYAYNLDAKINHEHVNDHALMGKDNWIFTKERNSVGNFQNTTSLSTVEQVKIIKKLKTWQAWLAKQNIKFYLMVAPDKNQIYGEFYPKNIQKKGTENQIDLVVKCAKEAQVPVIYPVPELLAQKSRGLLYYKNDTHWNSLGAYFGYKALMSLLQKDFSKIEILQGKQIVYTKEKFDSKDLERMLNLTIDEYNYIEYTTPSVAHPTAGNVEKFSQATFIENAIKPYKLFISGDSFTGAMLPFLGETFKLTTYTHTNHDLYRDQDLIMKIKPDIVVIEVIGKYVGDLLNDSPPLKEVQ</sequence>
<comment type="caution">
    <text evidence="6">The sequence shown here is derived from an EMBL/GenBank/DDBJ whole genome shotgun (WGS) entry which is preliminary data.</text>
</comment>
<feature type="domain" description="AlgX/AlgJ SGNH hydrolase-like" evidence="5">
    <location>
        <begin position="108"/>
        <end position="324"/>
    </location>
</feature>
<keyword evidence="2" id="KW-0808">Transferase</keyword>
<evidence type="ECO:0000256" key="2">
    <source>
        <dbReference type="ARBA" id="ARBA00022679"/>
    </source>
</evidence>
<proteinExistence type="predicted"/>
<keyword evidence="3" id="KW-0732">Signal</keyword>
<dbReference type="Pfam" id="PF16822">
    <property type="entry name" value="ALGX"/>
    <property type="match status" value="1"/>
</dbReference>
<accession>A0A644UCN5</accession>
<dbReference type="InterPro" id="IPR031811">
    <property type="entry name" value="ALGX/ALGJ_SGNH-like"/>
</dbReference>